<dbReference type="PROSITE" id="PS50893">
    <property type="entry name" value="ABC_TRANSPORTER_2"/>
    <property type="match status" value="1"/>
</dbReference>
<comment type="caution">
    <text evidence="6">The sequence shown here is derived from an EMBL/GenBank/DDBJ whole genome shotgun (WGS) entry which is preliminary data.</text>
</comment>
<evidence type="ECO:0000313" key="7">
    <source>
        <dbReference type="Proteomes" id="UP001078443"/>
    </source>
</evidence>
<dbReference type="PANTHER" id="PTHR42734:SF17">
    <property type="entry name" value="METAL TRANSPORT SYSTEM ATP-BINDING PROTEIN TM_0124-RELATED"/>
    <property type="match status" value="1"/>
</dbReference>
<evidence type="ECO:0000256" key="4">
    <source>
        <dbReference type="ARBA" id="ARBA00022840"/>
    </source>
</evidence>
<protein>
    <submittedName>
        <fullName evidence="6">ABC transporter ATP-binding protein</fullName>
    </submittedName>
</protein>
<accession>A0ABT4D388</accession>
<dbReference type="SUPFAM" id="SSF52540">
    <property type="entry name" value="P-loop containing nucleoside triphosphate hydrolases"/>
    <property type="match status" value="1"/>
</dbReference>
<sequence length="257" mass="28937">MSNIIEIIKASVYYDDVCALKNINLQVKNKEFLAVLGPNGGGKSTLLKVILGLEKLNQGEIKILGQSPKKTRNSIGYVPQFSKFDRKFPVSVIDVVLMGKLGEKIKPFYKYNKENEEKIFEIMNKLNIYHLKNRQIGQLSGGQLQKVLIARALVMQPQILLLDEPTASLDAKTKTQIYQILKKLNKEMTIIIVTHDIGVISAYVNSIACVNKELYYHGKAELSNEVVKKIYGCPVDLITHGTIPHRVLKTHVEGLYD</sequence>
<proteinExistence type="inferred from homology"/>
<evidence type="ECO:0000259" key="5">
    <source>
        <dbReference type="PROSITE" id="PS50893"/>
    </source>
</evidence>
<dbReference type="Proteomes" id="UP001078443">
    <property type="component" value="Unassembled WGS sequence"/>
</dbReference>
<dbReference type="InterPro" id="IPR050153">
    <property type="entry name" value="Metal_Ion_Import_ABC"/>
</dbReference>
<keyword evidence="4 6" id="KW-0067">ATP-binding</keyword>
<evidence type="ECO:0000256" key="2">
    <source>
        <dbReference type="ARBA" id="ARBA00022448"/>
    </source>
</evidence>
<gene>
    <name evidence="6" type="ORF">OW763_15310</name>
</gene>
<keyword evidence="2" id="KW-0813">Transport</keyword>
<dbReference type="Pfam" id="PF00005">
    <property type="entry name" value="ABC_tran"/>
    <property type="match status" value="1"/>
</dbReference>
<dbReference type="RefSeq" id="WP_268042251.1">
    <property type="nucleotide sequence ID" value="NZ_JAPQER010000009.1"/>
</dbReference>
<organism evidence="6 7">
    <name type="scientific">Clostridium aestuarii</name>
    <dbReference type="NCBI Taxonomy" id="338193"/>
    <lineage>
        <taxon>Bacteria</taxon>
        <taxon>Bacillati</taxon>
        <taxon>Bacillota</taxon>
        <taxon>Clostridia</taxon>
        <taxon>Eubacteriales</taxon>
        <taxon>Clostridiaceae</taxon>
        <taxon>Clostridium</taxon>
    </lineage>
</organism>
<dbReference type="InterPro" id="IPR017871">
    <property type="entry name" value="ABC_transporter-like_CS"/>
</dbReference>
<dbReference type="PROSITE" id="PS00211">
    <property type="entry name" value="ABC_TRANSPORTER_1"/>
    <property type="match status" value="1"/>
</dbReference>
<reference evidence="6" key="1">
    <citation type="submission" date="2022-12" db="EMBL/GenBank/DDBJ databases">
        <authorList>
            <person name="Wang J."/>
        </authorList>
    </citation>
    <scope>NUCLEOTIDE SEQUENCE</scope>
    <source>
        <strain evidence="6">HY-45-18</strain>
    </source>
</reference>
<evidence type="ECO:0000256" key="1">
    <source>
        <dbReference type="ARBA" id="ARBA00005417"/>
    </source>
</evidence>
<dbReference type="EMBL" id="JAPQER010000009">
    <property type="protein sequence ID" value="MCY6485696.1"/>
    <property type="molecule type" value="Genomic_DNA"/>
</dbReference>
<comment type="similarity">
    <text evidence="1">Belongs to the ABC transporter superfamily.</text>
</comment>
<dbReference type="CDD" id="cd03235">
    <property type="entry name" value="ABC_Metallic_Cations"/>
    <property type="match status" value="1"/>
</dbReference>
<dbReference type="InterPro" id="IPR003439">
    <property type="entry name" value="ABC_transporter-like_ATP-bd"/>
</dbReference>
<keyword evidence="7" id="KW-1185">Reference proteome</keyword>
<dbReference type="Gene3D" id="3.40.50.300">
    <property type="entry name" value="P-loop containing nucleotide triphosphate hydrolases"/>
    <property type="match status" value="1"/>
</dbReference>
<dbReference type="InterPro" id="IPR027417">
    <property type="entry name" value="P-loop_NTPase"/>
</dbReference>
<dbReference type="SMART" id="SM00382">
    <property type="entry name" value="AAA"/>
    <property type="match status" value="1"/>
</dbReference>
<dbReference type="GO" id="GO:0005524">
    <property type="term" value="F:ATP binding"/>
    <property type="evidence" value="ECO:0007669"/>
    <property type="project" value="UniProtKB-KW"/>
</dbReference>
<dbReference type="PANTHER" id="PTHR42734">
    <property type="entry name" value="METAL TRANSPORT SYSTEM ATP-BINDING PROTEIN TM_0124-RELATED"/>
    <property type="match status" value="1"/>
</dbReference>
<evidence type="ECO:0000313" key="6">
    <source>
        <dbReference type="EMBL" id="MCY6485696.1"/>
    </source>
</evidence>
<feature type="domain" description="ABC transporter" evidence="5">
    <location>
        <begin position="2"/>
        <end position="243"/>
    </location>
</feature>
<keyword evidence="3" id="KW-0547">Nucleotide-binding</keyword>
<dbReference type="InterPro" id="IPR003593">
    <property type="entry name" value="AAA+_ATPase"/>
</dbReference>
<name>A0ABT4D388_9CLOT</name>
<evidence type="ECO:0000256" key="3">
    <source>
        <dbReference type="ARBA" id="ARBA00022741"/>
    </source>
</evidence>